<reference evidence="2" key="1">
    <citation type="journal article" date="2019" name="Int. J. Syst. Evol. Microbiol.">
        <title>The Global Catalogue of Microorganisms (GCM) 10K type strain sequencing project: providing services to taxonomists for standard genome sequencing and annotation.</title>
        <authorList>
            <consortium name="The Broad Institute Genomics Platform"/>
            <consortium name="The Broad Institute Genome Sequencing Center for Infectious Disease"/>
            <person name="Wu L."/>
            <person name="Ma J."/>
        </authorList>
    </citation>
    <scope>NUCLEOTIDE SEQUENCE [LARGE SCALE GENOMIC DNA]</scope>
    <source>
        <strain evidence="2">NBRC 107710</strain>
    </source>
</reference>
<sequence length="146" mass="16186">MMATEPPADLFSRAGISLPRSVPMPTKRAHSPMHALAAARAASGRLVGARRSRPSPRNRVGTARYIGAAEVLAFPLTRNVRIVSQMSERIPPGYSAELSTMCDREARKLEKRLIYIGINKQSARRCAMDLLHEVYMKRVIEAERGS</sequence>
<comment type="caution">
    <text evidence="1">The sequence shown here is derived from an EMBL/GenBank/DDBJ whole genome shotgun (WGS) entry which is preliminary data.</text>
</comment>
<protein>
    <submittedName>
        <fullName evidence="1">Uncharacterized protein</fullName>
    </submittedName>
</protein>
<dbReference type="Proteomes" id="UP001156881">
    <property type="component" value="Unassembled WGS sequence"/>
</dbReference>
<gene>
    <name evidence="1" type="ORF">GCM10007884_42550</name>
</gene>
<evidence type="ECO:0000313" key="1">
    <source>
        <dbReference type="EMBL" id="GLS46263.1"/>
    </source>
</evidence>
<keyword evidence="2" id="KW-1185">Reference proteome</keyword>
<organism evidence="1 2">
    <name type="scientific">Methylobacterium brachythecii</name>
    <dbReference type="NCBI Taxonomy" id="1176177"/>
    <lineage>
        <taxon>Bacteria</taxon>
        <taxon>Pseudomonadati</taxon>
        <taxon>Pseudomonadota</taxon>
        <taxon>Alphaproteobacteria</taxon>
        <taxon>Hyphomicrobiales</taxon>
        <taxon>Methylobacteriaceae</taxon>
        <taxon>Methylobacterium</taxon>
    </lineage>
</organism>
<evidence type="ECO:0000313" key="2">
    <source>
        <dbReference type="Proteomes" id="UP001156881"/>
    </source>
</evidence>
<accession>A0ABQ6D9U9</accession>
<proteinExistence type="predicted"/>
<name>A0ABQ6D9U9_9HYPH</name>
<dbReference type="EMBL" id="BSPG01000037">
    <property type="protein sequence ID" value="GLS46263.1"/>
    <property type="molecule type" value="Genomic_DNA"/>
</dbReference>